<gene>
    <name evidence="2" type="ORF">GCM10007854_30750</name>
</gene>
<organism evidence="2 3">
    <name type="scientific">Algimonas porphyrae</name>
    <dbReference type="NCBI Taxonomy" id="1128113"/>
    <lineage>
        <taxon>Bacteria</taxon>
        <taxon>Pseudomonadati</taxon>
        <taxon>Pseudomonadota</taxon>
        <taxon>Alphaproteobacteria</taxon>
        <taxon>Maricaulales</taxon>
        <taxon>Robiginitomaculaceae</taxon>
        <taxon>Algimonas</taxon>
    </lineage>
</organism>
<evidence type="ECO:0000313" key="2">
    <source>
        <dbReference type="EMBL" id="GLQ22119.1"/>
    </source>
</evidence>
<protein>
    <recommendedName>
        <fullName evidence="1">Antitoxin SocA-like Panacea domain-containing protein</fullName>
    </recommendedName>
</protein>
<accession>A0ABQ5V570</accession>
<dbReference type="InterPro" id="IPR025272">
    <property type="entry name" value="SocA_Panacea"/>
</dbReference>
<reference evidence="2" key="2">
    <citation type="submission" date="2023-01" db="EMBL/GenBank/DDBJ databases">
        <title>Draft genome sequence of Algimonas porphyrae strain NBRC 108216.</title>
        <authorList>
            <person name="Sun Q."/>
            <person name="Mori K."/>
        </authorList>
    </citation>
    <scope>NUCLEOTIDE SEQUENCE</scope>
    <source>
        <strain evidence="2">NBRC 108216</strain>
    </source>
</reference>
<proteinExistence type="predicted"/>
<dbReference type="Proteomes" id="UP001161390">
    <property type="component" value="Unassembled WGS sequence"/>
</dbReference>
<comment type="caution">
    <text evidence="2">The sequence shown here is derived from an EMBL/GenBank/DDBJ whole genome shotgun (WGS) entry which is preliminary data.</text>
</comment>
<name>A0ABQ5V570_9PROT</name>
<keyword evidence="3" id="KW-1185">Reference proteome</keyword>
<dbReference type="Pfam" id="PF13274">
    <property type="entry name" value="SocA_Panacea"/>
    <property type="match status" value="1"/>
</dbReference>
<evidence type="ECO:0000259" key="1">
    <source>
        <dbReference type="Pfam" id="PF13274"/>
    </source>
</evidence>
<evidence type="ECO:0000313" key="3">
    <source>
        <dbReference type="Proteomes" id="UP001161390"/>
    </source>
</evidence>
<sequence length="165" mass="19196">MAQSVAIANEFLKRRPFSQMQLQKLAFIANGFNLAINGERLVDETYKAWDLGPVETYLRDHISRWGSQNIPRLISERDRGSQWLFEKDKPTGEPYRARLSVDENAVVEQVFRRYGRLSAFKLSELTHLPDTPWYRAYQKGRNTDISDDDIIEHYTDLLRSSKATA</sequence>
<reference evidence="2" key="1">
    <citation type="journal article" date="2014" name="Int. J. Syst. Evol. Microbiol.">
        <title>Complete genome of a new Firmicutes species belonging to the dominant human colonic microbiota ('Ruminococcus bicirculans') reveals two chromosomes and a selective capacity to utilize plant glucans.</title>
        <authorList>
            <consortium name="NISC Comparative Sequencing Program"/>
            <person name="Wegmann U."/>
            <person name="Louis P."/>
            <person name="Goesmann A."/>
            <person name="Henrissat B."/>
            <person name="Duncan S.H."/>
            <person name="Flint H.J."/>
        </authorList>
    </citation>
    <scope>NUCLEOTIDE SEQUENCE</scope>
    <source>
        <strain evidence="2">NBRC 108216</strain>
    </source>
</reference>
<dbReference type="RefSeq" id="WP_284374438.1">
    <property type="nucleotide sequence ID" value="NZ_BSNJ01000028.1"/>
</dbReference>
<feature type="domain" description="Antitoxin SocA-like Panacea" evidence="1">
    <location>
        <begin position="22"/>
        <end position="133"/>
    </location>
</feature>
<dbReference type="EMBL" id="BSNJ01000028">
    <property type="protein sequence ID" value="GLQ22119.1"/>
    <property type="molecule type" value="Genomic_DNA"/>
</dbReference>